<feature type="chain" id="PRO_5009187420" evidence="17">
    <location>
        <begin position="20"/>
        <end position="254"/>
    </location>
</feature>
<comment type="subcellular location">
    <subcellularLocation>
        <location evidence="3">Secreted</location>
    </subcellularLocation>
</comment>
<keyword evidence="15" id="KW-1015">Disulfide bond</keyword>
<evidence type="ECO:0000256" key="10">
    <source>
        <dbReference type="ARBA" id="ARBA00023324"/>
    </source>
</evidence>
<feature type="binding site" evidence="13">
    <location>
        <position position="75"/>
    </location>
    <ligand>
        <name>Ca(2+)</name>
        <dbReference type="ChEBI" id="CHEBI:29108"/>
        <label>1</label>
    </ligand>
</feature>
<dbReference type="PRINTS" id="PR00458">
    <property type="entry name" value="PEROXIDASE"/>
</dbReference>
<accession>A0A1E5UTA7</accession>
<dbReference type="EMBL" id="LWDX02064092">
    <property type="protein sequence ID" value="OEL16091.1"/>
    <property type="molecule type" value="Genomic_DNA"/>
</dbReference>
<feature type="binding site" evidence="12">
    <location>
        <position position="165"/>
    </location>
    <ligand>
        <name>substrate</name>
    </ligand>
</feature>
<evidence type="ECO:0000256" key="1">
    <source>
        <dbReference type="ARBA" id="ARBA00000189"/>
    </source>
</evidence>
<evidence type="ECO:0000256" key="2">
    <source>
        <dbReference type="ARBA" id="ARBA00001970"/>
    </source>
</evidence>
<evidence type="ECO:0000259" key="18">
    <source>
        <dbReference type="PROSITE" id="PS50873"/>
    </source>
</evidence>
<dbReference type="GO" id="GO:0005576">
    <property type="term" value="C:extracellular region"/>
    <property type="evidence" value="ECO:0007669"/>
    <property type="project" value="UniProtKB-SubCell"/>
</dbReference>
<sequence>MGSLLAAVAPAAMVVVVVAVLVVVSSGSGAAGQLDIGYYNKTCPAVEQIVRAETTRIVSASPDLAAALLRLHYHDCFVQGCDASVLLDSTAGATAEKDAKPNGSLRGFDSVARVKDKLERACPGVVSCADILALMARDAVALSRGPSWPVALGRTSSAANCGELPPLQGDVNLMIQAFAAKGLDVKDLVALLASDAALLQDSLTGAYVPLMNNATYMDTTFFADFAVAMINMGRVGVRTGTDGEIRATCGVYID</sequence>
<evidence type="ECO:0000256" key="12">
    <source>
        <dbReference type="PIRSR" id="PIRSR600823-2"/>
    </source>
</evidence>
<keyword evidence="20" id="KW-1185">Reference proteome</keyword>
<evidence type="ECO:0000256" key="6">
    <source>
        <dbReference type="ARBA" id="ARBA00022723"/>
    </source>
</evidence>
<comment type="cofactor">
    <cofactor evidence="2">
        <name>heme b</name>
        <dbReference type="ChEBI" id="CHEBI:60344"/>
    </cofactor>
</comment>
<keyword evidence="7 13" id="KW-0106">Calcium</keyword>
<evidence type="ECO:0000256" key="3">
    <source>
        <dbReference type="ARBA" id="ARBA00004613"/>
    </source>
</evidence>
<evidence type="ECO:0000313" key="19">
    <source>
        <dbReference type="EMBL" id="OEL16091.1"/>
    </source>
</evidence>
<keyword evidence="4 19" id="KW-0575">Peroxidase</keyword>
<dbReference type="InterPro" id="IPR010255">
    <property type="entry name" value="Haem_peroxidase_sf"/>
</dbReference>
<evidence type="ECO:0000256" key="8">
    <source>
        <dbReference type="ARBA" id="ARBA00023002"/>
    </source>
</evidence>
<dbReference type="Pfam" id="PF00141">
    <property type="entry name" value="peroxidase"/>
    <property type="match status" value="1"/>
</dbReference>
<evidence type="ECO:0000256" key="11">
    <source>
        <dbReference type="PIRSR" id="PIRSR600823-1"/>
    </source>
</evidence>
<evidence type="ECO:0000256" key="5">
    <source>
        <dbReference type="ARBA" id="ARBA00022617"/>
    </source>
</evidence>
<proteinExistence type="inferred from homology"/>
<keyword evidence="8" id="KW-0560">Oxidoreductase</keyword>
<evidence type="ECO:0000256" key="17">
    <source>
        <dbReference type="SAM" id="SignalP"/>
    </source>
</evidence>
<dbReference type="OrthoDB" id="2113341at2759"/>
<dbReference type="PROSITE" id="PS50873">
    <property type="entry name" value="PEROXIDASE_4"/>
    <property type="match status" value="1"/>
</dbReference>
<keyword evidence="10" id="KW-0376">Hydrogen peroxide</keyword>
<dbReference type="GO" id="GO:0020037">
    <property type="term" value="F:heme binding"/>
    <property type="evidence" value="ECO:0007669"/>
    <property type="project" value="InterPro"/>
</dbReference>
<feature type="domain" description="Plant heme peroxidase family profile" evidence="18">
    <location>
        <begin position="33"/>
        <end position="254"/>
    </location>
</feature>
<dbReference type="SUPFAM" id="SSF48113">
    <property type="entry name" value="Heme-dependent peroxidases"/>
    <property type="match status" value="1"/>
</dbReference>
<keyword evidence="6 13" id="KW-0479">Metal-binding</keyword>
<dbReference type="FunFam" id="1.10.520.10:FF:000010">
    <property type="entry name" value="Peroxidase"/>
    <property type="match status" value="1"/>
</dbReference>
<evidence type="ECO:0000256" key="15">
    <source>
        <dbReference type="PIRSR" id="PIRSR600823-5"/>
    </source>
</evidence>
<gene>
    <name evidence="19" type="ORF">BAE44_0022891</name>
</gene>
<feature type="active site" description="Proton acceptor" evidence="11">
    <location>
        <position position="74"/>
    </location>
</feature>
<dbReference type="InterPro" id="IPR002016">
    <property type="entry name" value="Haem_peroxidase"/>
</dbReference>
<protein>
    <submittedName>
        <fullName evidence="19">Peroxidase 1</fullName>
    </submittedName>
</protein>
<reference evidence="19 20" key="1">
    <citation type="submission" date="2016-09" db="EMBL/GenBank/DDBJ databases">
        <title>The draft genome of Dichanthelium oligosanthes: A C3 panicoid grass species.</title>
        <authorList>
            <person name="Studer A.J."/>
            <person name="Schnable J.C."/>
            <person name="Brutnell T.P."/>
        </authorList>
    </citation>
    <scope>NUCLEOTIDE SEQUENCE [LARGE SCALE GENOMIC DNA]</scope>
    <source>
        <strain evidence="20">cv. Kellogg 1175</strain>
        <tissue evidence="19">Leaf</tissue>
    </source>
</reference>
<feature type="binding site" evidence="13">
    <location>
        <position position="80"/>
    </location>
    <ligand>
        <name>Ca(2+)</name>
        <dbReference type="ChEBI" id="CHEBI:29108"/>
        <label>1</label>
    </ligand>
</feature>
<feature type="binding site" evidence="13">
    <location>
        <position position="84"/>
    </location>
    <ligand>
        <name>Ca(2+)</name>
        <dbReference type="ChEBI" id="CHEBI:29108"/>
        <label>1</label>
    </ligand>
</feature>
<keyword evidence="17" id="KW-0732">Signal</keyword>
<evidence type="ECO:0000256" key="14">
    <source>
        <dbReference type="PIRSR" id="PIRSR600823-4"/>
    </source>
</evidence>
<dbReference type="STRING" id="888268.A0A1E5UTA7"/>
<dbReference type="InterPro" id="IPR000823">
    <property type="entry name" value="Peroxidase_pln"/>
</dbReference>
<feature type="disulfide bond" evidence="15">
    <location>
        <begin position="76"/>
        <end position="81"/>
    </location>
</feature>
<name>A0A1E5UTA7_9POAL</name>
<comment type="similarity">
    <text evidence="16">Belongs to the peroxidase family.</text>
</comment>
<dbReference type="PANTHER" id="PTHR31517:SF84">
    <property type="entry name" value="PEROXIDASE"/>
    <property type="match status" value="1"/>
</dbReference>
<dbReference type="PRINTS" id="PR00461">
    <property type="entry name" value="PLPEROXIDASE"/>
</dbReference>
<evidence type="ECO:0000256" key="16">
    <source>
        <dbReference type="RuleBase" id="RU004241"/>
    </source>
</evidence>
<dbReference type="Gene3D" id="1.10.520.10">
    <property type="match status" value="1"/>
</dbReference>
<dbReference type="GO" id="GO:0006979">
    <property type="term" value="P:response to oxidative stress"/>
    <property type="evidence" value="ECO:0007669"/>
    <property type="project" value="InterPro"/>
</dbReference>
<dbReference type="GO" id="GO:0140825">
    <property type="term" value="F:lactoperoxidase activity"/>
    <property type="evidence" value="ECO:0007669"/>
    <property type="project" value="UniProtKB-EC"/>
</dbReference>
<evidence type="ECO:0000256" key="7">
    <source>
        <dbReference type="ARBA" id="ARBA00022837"/>
    </source>
</evidence>
<dbReference type="GO" id="GO:0042744">
    <property type="term" value="P:hydrogen peroxide catabolic process"/>
    <property type="evidence" value="ECO:0007669"/>
    <property type="project" value="UniProtKB-KW"/>
</dbReference>
<dbReference type="Proteomes" id="UP000095767">
    <property type="component" value="Unassembled WGS sequence"/>
</dbReference>
<feature type="binding site" evidence="13">
    <location>
        <position position="82"/>
    </location>
    <ligand>
        <name>Ca(2+)</name>
        <dbReference type="ChEBI" id="CHEBI:29108"/>
        <label>1</label>
    </ligand>
</feature>
<feature type="signal peptide" evidence="17">
    <location>
        <begin position="1"/>
        <end position="19"/>
    </location>
</feature>
<evidence type="ECO:0000256" key="9">
    <source>
        <dbReference type="ARBA" id="ARBA00023004"/>
    </source>
</evidence>
<feature type="binding site" evidence="13">
    <location>
        <position position="78"/>
    </location>
    <ligand>
        <name>Ca(2+)</name>
        <dbReference type="ChEBI" id="CHEBI:29108"/>
        <label>1</label>
    </ligand>
</feature>
<keyword evidence="9" id="KW-0408">Iron</keyword>
<evidence type="ECO:0000313" key="20">
    <source>
        <dbReference type="Proteomes" id="UP000095767"/>
    </source>
</evidence>
<comment type="catalytic activity">
    <reaction evidence="1">
        <text>2 a phenolic donor + H2O2 = 2 a phenolic radical donor + 2 H2O</text>
        <dbReference type="Rhea" id="RHEA:56136"/>
        <dbReference type="ChEBI" id="CHEBI:15377"/>
        <dbReference type="ChEBI" id="CHEBI:16240"/>
        <dbReference type="ChEBI" id="CHEBI:139520"/>
        <dbReference type="ChEBI" id="CHEBI:139521"/>
        <dbReference type="EC" id="1.11.1.7"/>
    </reaction>
</comment>
<feature type="site" description="Transition state stabilizer" evidence="14">
    <location>
        <position position="70"/>
    </location>
</feature>
<evidence type="ECO:0000256" key="13">
    <source>
        <dbReference type="PIRSR" id="PIRSR600823-3"/>
    </source>
</evidence>
<dbReference type="PANTHER" id="PTHR31517">
    <property type="match status" value="1"/>
</dbReference>
<comment type="cofactor">
    <cofactor evidence="13">
        <name>Ca(2+)</name>
        <dbReference type="ChEBI" id="CHEBI:29108"/>
    </cofactor>
    <text evidence="13">Binds 2 calcium ions per subunit.</text>
</comment>
<comment type="caution">
    <text evidence="19">The sequence shown here is derived from an EMBL/GenBank/DDBJ whole genome shotgun (WGS) entry which is preliminary data.</text>
</comment>
<feature type="disulfide bond" evidence="15">
    <location>
        <begin position="43"/>
        <end position="122"/>
    </location>
</feature>
<dbReference type="AlphaFoldDB" id="A0A1E5UTA7"/>
<evidence type="ECO:0000256" key="4">
    <source>
        <dbReference type="ARBA" id="ARBA00022559"/>
    </source>
</evidence>
<dbReference type="GO" id="GO:0046872">
    <property type="term" value="F:metal ion binding"/>
    <property type="evidence" value="ECO:0007669"/>
    <property type="project" value="UniProtKB-KW"/>
</dbReference>
<organism evidence="19 20">
    <name type="scientific">Dichanthelium oligosanthes</name>
    <dbReference type="NCBI Taxonomy" id="888268"/>
    <lineage>
        <taxon>Eukaryota</taxon>
        <taxon>Viridiplantae</taxon>
        <taxon>Streptophyta</taxon>
        <taxon>Embryophyta</taxon>
        <taxon>Tracheophyta</taxon>
        <taxon>Spermatophyta</taxon>
        <taxon>Magnoliopsida</taxon>
        <taxon>Liliopsida</taxon>
        <taxon>Poales</taxon>
        <taxon>Poaceae</taxon>
        <taxon>PACMAD clade</taxon>
        <taxon>Panicoideae</taxon>
        <taxon>Panicodae</taxon>
        <taxon>Paniceae</taxon>
        <taxon>Dichantheliinae</taxon>
        <taxon>Dichanthelium</taxon>
    </lineage>
</organism>
<feature type="binding site" evidence="13">
    <location>
        <position position="96"/>
    </location>
    <ligand>
        <name>Ca(2+)</name>
        <dbReference type="ChEBI" id="CHEBI:29108"/>
        <label>1</label>
    </ligand>
</feature>
<keyword evidence="5" id="KW-0349">Heme</keyword>